<dbReference type="EMBL" id="CAVNYO010000452">
    <property type="protein sequence ID" value="CAK5282304.1"/>
    <property type="molecule type" value="Genomic_DNA"/>
</dbReference>
<feature type="chain" id="PRO_5042297403" description="DUF6535 domain-containing protein" evidence="2">
    <location>
        <begin position="18"/>
        <end position="991"/>
    </location>
</feature>
<keyword evidence="1" id="KW-0812">Transmembrane</keyword>
<keyword evidence="5" id="KW-1185">Reference proteome</keyword>
<dbReference type="InterPro" id="IPR045338">
    <property type="entry name" value="DUF6535"/>
</dbReference>
<protein>
    <recommendedName>
        <fullName evidence="3">DUF6535 domain-containing protein</fullName>
    </recommendedName>
</protein>
<feature type="transmembrane region" description="Helical" evidence="1">
    <location>
        <begin position="148"/>
        <end position="174"/>
    </location>
</feature>
<keyword evidence="1" id="KW-1133">Transmembrane helix</keyword>
<evidence type="ECO:0000313" key="4">
    <source>
        <dbReference type="EMBL" id="CAK5282304.1"/>
    </source>
</evidence>
<evidence type="ECO:0000256" key="2">
    <source>
        <dbReference type="SAM" id="SignalP"/>
    </source>
</evidence>
<keyword evidence="1" id="KW-0472">Membrane</keyword>
<reference evidence="4" key="1">
    <citation type="submission" date="2023-11" db="EMBL/GenBank/DDBJ databases">
        <authorList>
            <person name="De Vega J J."/>
            <person name="De Vega J J."/>
        </authorList>
    </citation>
    <scope>NUCLEOTIDE SEQUENCE</scope>
</reference>
<feature type="transmembrane region" description="Helical" evidence="1">
    <location>
        <begin position="115"/>
        <end position="136"/>
    </location>
</feature>
<evidence type="ECO:0000313" key="5">
    <source>
        <dbReference type="Proteomes" id="UP001295794"/>
    </source>
</evidence>
<feature type="signal peptide" evidence="2">
    <location>
        <begin position="1"/>
        <end position="17"/>
    </location>
</feature>
<dbReference type="Proteomes" id="UP001295794">
    <property type="component" value="Unassembled WGS sequence"/>
</dbReference>
<dbReference type="AlphaFoldDB" id="A0AAD2HW96"/>
<feature type="transmembrane region" description="Helical" evidence="1">
    <location>
        <begin position="84"/>
        <end position="103"/>
    </location>
</feature>
<comment type="caution">
    <text evidence="4">The sequence shown here is derived from an EMBL/GenBank/DDBJ whole genome shotgun (WGS) entry which is preliminary data.</text>
</comment>
<keyword evidence="2" id="KW-0732">Signal</keyword>
<evidence type="ECO:0000259" key="3">
    <source>
        <dbReference type="Pfam" id="PF20153"/>
    </source>
</evidence>
<accession>A0AAD2HW96</accession>
<dbReference type="Pfam" id="PF20153">
    <property type="entry name" value="DUF6535"/>
    <property type="match status" value="1"/>
</dbReference>
<evidence type="ECO:0000256" key="1">
    <source>
        <dbReference type="SAM" id="Phobius"/>
    </source>
</evidence>
<feature type="transmembrane region" description="Helical" evidence="1">
    <location>
        <begin position="216"/>
        <end position="236"/>
    </location>
</feature>
<feature type="transmembrane region" description="Helical" evidence="1">
    <location>
        <begin position="242"/>
        <end position="264"/>
    </location>
</feature>
<proteinExistence type="predicted"/>
<name>A0AAD2HW96_9AGAR</name>
<sequence length="991" mass="109945">MRCLWIDGLMMMRLGLGYQLLAISGRGSVDFDMTSKSMPPPSTMSNSGDFDDLGSAEIFSIYIAGAEKYDKAIVEGWRRDMEGLLIFAGLFSSVLTAFIIESYQKLSPDPAQATLQALALISAQLSAIANGTQLAVDVPGTDPFTPSAASVACNIFLFISLGLSLACALLATLVEQWARHFLQKVDARSSPLVRARVLSYLYFGAKRFKMHDIVEIVPMLLHLSLTFFLAGLIALLRPINSTVMIVSVLMFVFVLVIYCGATVLPLKFSDCPYRTPLTHICWRFYNFYRSLQLSQVVDCEKGLTRSVKSPPNSQTTLVARTMTEVMVMDATQPSVYRTDRDLSALRWTVKSLSDNDELAPFVERLPLALWGPRGPRPVQARLLLSLVADPETDLIRRMQNLLDSGEQGLLESGTRLRRKLSVGRAVSALARLCSTDDGYLPMISNVLRFDTASFFPARFSSGEVASAFSLSLCALLECCHYRNVESVLRRAETEILTESGNDAVSAELLLELQQAISGYQLFIRTSRLHTVHRRDHLDALSDLTEESLLPEKIRNIRSELIRALFILLSTYILRTTESEETPDEFDTTCSTLRSLLGTSSADIETCVLFYYDFKVLIDRRAKYGCDAEKVNPCVDAGMSVLLAYCMGAVEVLAHNQSPPWPFDVLGDKILSFCALFSTPLRCSNALDLLLAHVPKSVFYRFMSLYIRGARSGPLHPRHNRTIREQLLHGLFNLICGADGAPRRDASVVGESQFMQALIKVSNSAVAPSLAAIMTRNSLVSLNLLWSHQVDRALAERMPESTALLLKISRSPIFPALTAAVLPARNCSLHPLSLEALRSLSCGFQVRIREATLVCIGRFLRACASSPKIHAAKEVLEGLYLTLESSIHMPLSLADVPIPHRQHQLDFVRALLELNLRATGDNAVLRAVLLDSEDRSRGAGERIWLDGLRFHIDCIEAYQLLRDGLRRSPRASRIKDIIAYADSEVARLNDFA</sequence>
<organism evidence="4 5">
    <name type="scientific">Mycena citricolor</name>
    <dbReference type="NCBI Taxonomy" id="2018698"/>
    <lineage>
        <taxon>Eukaryota</taxon>
        <taxon>Fungi</taxon>
        <taxon>Dikarya</taxon>
        <taxon>Basidiomycota</taxon>
        <taxon>Agaricomycotina</taxon>
        <taxon>Agaricomycetes</taxon>
        <taxon>Agaricomycetidae</taxon>
        <taxon>Agaricales</taxon>
        <taxon>Marasmiineae</taxon>
        <taxon>Mycenaceae</taxon>
        <taxon>Mycena</taxon>
    </lineage>
</organism>
<feature type="domain" description="DUF6535" evidence="3">
    <location>
        <begin position="61"/>
        <end position="236"/>
    </location>
</feature>
<gene>
    <name evidence="4" type="ORF">MYCIT1_LOCUS33956</name>
</gene>